<feature type="compositionally biased region" description="Polar residues" evidence="1">
    <location>
        <begin position="320"/>
        <end position="329"/>
    </location>
</feature>
<dbReference type="CDD" id="cd00121">
    <property type="entry name" value="MATH"/>
    <property type="match status" value="1"/>
</dbReference>
<dbReference type="EMBL" id="CM007385">
    <property type="protein sequence ID" value="ONK68014.1"/>
    <property type="molecule type" value="Genomic_DNA"/>
</dbReference>
<reference evidence="4" key="1">
    <citation type="journal article" date="2017" name="Nat. Commun.">
        <title>The asparagus genome sheds light on the origin and evolution of a young Y chromosome.</title>
        <authorList>
            <person name="Harkess A."/>
            <person name="Zhou J."/>
            <person name="Xu C."/>
            <person name="Bowers J.E."/>
            <person name="Van der Hulst R."/>
            <person name="Ayyampalayam S."/>
            <person name="Mercati F."/>
            <person name="Riccardi P."/>
            <person name="McKain M.R."/>
            <person name="Kakrana A."/>
            <person name="Tang H."/>
            <person name="Ray J."/>
            <person name="Groenendijk J."/>
            <person name="Arikit S."/>
            <person name="Mathioni S.M."/>
            <person name="Nakano M."/>
            <person name="Shan H."/>
            <person name="Telgmann-Rauber A."/>
            <person name="Kanno A."/>
            <person name="Yue Z."/>
            <person name="Chen H."/>
            <person name="Li W."/>
            <person name="Chen Y."/>
            <person name="Xu X."/>
            <person name="Zhang Y."/>
            <person name="Luo S."/>
            <person name="Chen H."/>
            <person name="Gao J."/>
            <person name="Mao Z."/>
            <person name="Pires J.C."/>
            <person name="Luo M."/>
            <person name="Kudrna D."/>
            <person name="Wing R.A."/>
            <person name="Meyers B.C."/>
            <person name="Yi K."/>
            <person name="Kong H."/>
            <person name="Lavrijsen P."/>
            <person name="Sunseri F."/>
            <person name="Falavigna A."/>
            <person name="Ye Y."/>
            <person name="Leebens-Mack J.H."/>
            <person name="Chen G."/>
        </authorList>
    </citation>
    <scope>NUCLEOTIDE SEQUENCE [LARGE SCALE GENOMIC DNA]</scope>
    <source>
        <strain evidence="4">cv. DH0086</strain>
    </source>
</reference>
<dbReference type="PROSITE" id="PS50144">
    <property type="entry name" value="MATH"/>
    <property type="match status" value="1"/>
</dbReference>
<dbReference type="Gramene" id="ONK68014">
    <property type="protein sequence ID" value="ONK68014"/>
    <property type="gene ID" value="A4U43_C05F6290"/>
</dbReference>
<feature type="compositionally biased region" description="Low complexity" evidence="1">
    <location>
        <begin position="303"/>
        <end position="314"/>
    </location>
</feature>
<keyword evidence="4" id="KW-1185">Reference proteome</keyword>
<evidence type="ECO:0000259" key="2">
    <source>
        <dbReference type="PROSITE" id="PS50144"/>
    </source>
</evidence>
<dbReference type="Gene3D" id="2.60.210.10">
    <property type="entry name" value="Apoptosis, Tumor Necrosis Factor Receptor Associated Protein 2, Chain A"/>
    <property type="match status" value="1"/>
</dbReference>
<dbReference type="PANTHER" id="PTHR26379">
    <property type="entry name" value="BTB/POZ AND MATH DOMAIN-CONTAINING PROTEIN 1"/>
    <property type="match status" value="1"/>
</dbReference>
<evidence type="ECO:0000313" key="3">
    <source>
        <dbReference type="EMBL" id="ONK68014.1"/>
    </source>
</evidence>
<evidence type="ECO:0000313" key="4">
    <source>
        <dbReference type="Proteomes" id="UP000243459"/>
    </source>
</evidence>
<organism evidence="3 4">
    <name type="scientific">Asparagus officinalis</name>
    <name type="common">Garden asparagus</name>
    <dbReference type="NCBI Taxonomy" id="4686"/>
    <lineage>
        <taxon>Eukaryota</taxon>
        <taxon>Viridiplantae</taxon>
        <taxon>Streptophyta</taxon>
        <taxon>Embryophyta</taxon>
        <taxon>Tracheophyta</taxon>
        <taxon>Spermatophyta</taxon>
        <taxon>Magnoliopsida</taxon>
        <taxon>Liliopsida</taxon>
        <taxon>Asparagales</taxon>
        <taxon>Asparagaceae</taxon>
        <taxon>Asparagoideae</taxon>
        <taxon>Asparagus</taxon>
    </lineage>
</organism>
<dbReference type="PANTHER" id="PTHR26379:SF187">
    <property type="entry name" value="OS07G0655300 PROTEIN"/>
    <property type="match status" value="1"/>
</dbReference>
<dbReference type="AlphaFoldDB" id="A0A5P1EQD3"/>
<protein>
    <recommendedName>
        <fullName evidence="2">MATH domain-containing protein</fullName>
    </recommendedName>
</protein>
<dbReference type="SMART" id="SM00061">
    <property type="entry name" value="MATH"/>
    <property type="match status" value="1"/>
</dbReference>
<feature type="domain" description="MATH" evidence="2">
    <location>
        <begin position="35"/>
        <end position="169"/>
    </location>
</feature>
<sequence length="337" mass="36645">MGGIIESGPSNKPSTFVYSQTPSETASTSITNAIIGSHEFKIIGYSLNKGLGIGKYLASGSFSVGGYEWAIYFYPDGKNPKDKARFVSVFIVLESEGADVRALFELRILDQSGKERHRGHSHFGRPLPGGPYILNCRGSMWGYKRFFGRTTLETSDYLKDDCLFISCRVGVVTSHTEGSTSSTIPMPPSDITQQGNGADGMSSSMLLIDALPSNGHLQSVVDDEYVMCSLDNFSDICSSLEDKERMIMEAMMESLRDMELRHPQEDMQSILDTTPNLSSSNGTGDSVSEFNGPTSEAEGNTISTSSKLESSSTTKESDHAQSSGQQEFDTSPAKEFI</sequence>
<gene>
    <name evidence="3" type="ORF">A4U43_C05F6290</name>
</gene>
<name>A0A5P1EQD3_ASPOF</name>
<proteinExistence type="predicted"/>
<feature type="compositionally biased region" description="Polar residues" evidence="1">
    <location>
        <begin position="271"/>
        <end position="302"/>
    </location>
</feature>
<feature type="region of interest" description="Disordered" evidence="1">
    <location>
        <begin position="271"/>
        <end position="337"/>
    </location>
</feature>
<evidence type="ECO:0000256" key="1">
    <source>
        <dbReference type="SAM" id="MobiDB-lite"/>
    </source>
</evidence>
<dbReference type="GO" id="GO:0016567">
    <property type="term" value="P:protein ubiquitination"/>
    <property type="evidence" value="ECO:0007669"/>
    <property type="project" value="InterPro"/>
</dbReference>
<dbReference type="InterPro" id="IPR008974">
    <property type="entry name" value="TRAF-like"/>
</dbReference>
<dbReference type="SUPFAM" id="SSF49599">
    <property type="entry name" value="TRAF domain-like"/>
    <property type="match status" value="1"/>
</dbReference>
<dbReference type="InterPro" id="IPR002083">
    <property type="entry name" value="MATH/TRAF_dom"/>
</dbReference>
<accession>A0A5P1EQD3</accession>
<dbReference type="Proteomes" id="UP000243459">
    <property type="component" value="Chromosome 5"/>
</dbReference>
<dbReference type="InterPro" id="IPR045005">
    <property type="entry name" value="BPM1-6"/>
</dbReference>
<dbReference type="Pfam" id="PF22486">
    <property type="entry name" value="MATH_2"/>
    <property type="match status" value="1"/>
</dbReference>